<dbReference type="SUPFAM" id="SSF160369">
    <property type="entry name" value="Ribosomal protein L10-like"/>
    <property type="match status" value="1"/>
</dbReference>
<dbReference type="EMBL" id="VICG01000010">
    <property type="protein sequence ID" value="KAA8567618.1"/>
    <property type="molecule type" value="Genomic_DNA"/>
</dbReference>
<dbReference type="GO" id="GO:0003723">
    <property type="term" value="F:RNA binding"/>
    <property type="evidence" value="ECO:0007669"/>
    <property type="project" value="TreeGrafter"/>
</dbReference>
<dbReference type="GO" id="GO:0005730">
    <property type="term" value="C:nucleolus"/>
    <property type="evidence" value="ECO:0007669"/>
    <property type="project" value="UniProtKB-SubCell"/>
</dbReference>
<evidence type="ECO:0000256" key="6">
    <source>
        <dbReference type="RuleBase" id="RU364039"/>
    </source>
</evidence>
<keyword evidence="5 6" id="KW-0539">Nucleus</keyword>
<evidence type="ECO:0000259" key="7">
    <source>
        <dbReference type="Pfam" id="PF17777"/>
    </source>
</evidence>
<dbReference type="PANTHER" id="PTHR45841">
    <property type="entry name" value="MRNA TURNOVER PROTEIN 4 MRTO4"/>
    <property type="match status" value="1"/>
</dbReference>
<dbReference type="OrthoDB" id="10262308at2759"/>
<dbReference type="FunFam" id="3.30.70.1730:FF:000005">
    <property type="entry name" value="Ribosome assembly factor mrt4"/>
    <property type="match status" value="1"/>
</dbReference>
<dbReference type="PANTHER" id="PTHR45841:SF1">
    <property type="entry name" value="MRNA TURNOVER PROTEIN 4 HOMOLOG"/>
    <property type="match status" value="1"/>
</dbReference>
<name>A0A5M9JDB7_MONFR</name>
<evidence type="ECO:0000256" key="1">
    <source>
        <dbReference type="ARBA" id="ARBA00004046"/>
    </source>
</evidence>
<gene>
    <name evidence="8" type="ORF">EYC84_008093</name>
</gene>
<comment type="function">
    <text evidence="1 6">Component of the ribosome assembly machinery. Nuclear paralog of the ribosomal protein P0, it binds pre-60S subunits at an early stage of assembly in the nucleolus, and is replaced by P0 in cytoplasmic pre-60S subunits and mature 80S ribosomes.</text>
</comment>
<dbReference type="InterPro" id="IPR051742">
    <property type="entry name" value="Ribosome_Assembly_uL10"/>
</dbReference>
<dbReference type="InterPro" id="IPR043141">
    <property type="entry name" value="Ribosomal_uL10-like_sf"/>
</dbReference>
<dbReference type="Gene3D" id="3.90.105.20">
    <property type="match status" value="1"/>
</dbReference>
<dbReference type="Pfam" id="PF00466">
    <property type="entry name" value="Ribosomal_L10"/>
    <property type="match status" value="1"/>
</dbReference>
<feature type="domain" description="Large ribosomal subunit protein uL10-like insertion" evidence="7">
    <location>
        <begin position="125"/>
        <end position="207"/>
    </location>
</feature>
<dbReference type="Gene3D" id="3.30.70.1730">
    <property type="match status" value="1"/>
</dbReference>
<dbReference type="GO" id="GO:0000956">
    <property type="term" value="P:nuclear-transcribed mRNA catabolic process"/>
    <property type="evidence" value="ECO:0007669"/>
    <property type="project" value="TreeGrafter"/>
</dbReference>
<accession>A0A5M9JDB7</accession>
<dbReference type="GO" id="GO:0030687">
    <property type="term" value="C:preribosome, large subunit precursor"/>
    <property type="evidence" value="ECO:0007669"/>
    <property type="project" value="TreeGrafter"/>
</dbReference>
<dbReference type="InterPro" id="IPR001790">
    <property type="entry name" value="Ribosomal_uL10"/>
</dbReference>
<sequence>MPKSKRARVVHLTKVDKKGKELSLKLFANVRESLDSYQHCFVFSVENMRNTYLKDVRNELSDCRLFFGKTKVMAKALGSDPSSEYQPNTSLLSPHLVGNVGLLFTNREPSSIITFFQDLSKTDFARAGTEASRNFTIPAGIVYSMGGEIPAENDVPMAHSLEPELRRLNVPTTLTKGKITLENPYCVCNEGEVLDSRQTRLLKLFGVATADFTVQLVAYWSAANQEVTEIEATEMSE</sequence>
<dbReference type="FunFam" id="3.90.105.20:FF:000003">
    <property type="entry name" value="Ribosome assembly factor mrt4"/>
    <property type="match status" value="1"/>
</dbReference>
<dbReference type="CDD" id="cd05796">
    <property type="entry name" value="Ribosomal_P0_like"/>
    <property type="match status" value="1"/>
</dbReference>
<dbReference type="InterPro" id="IPR040637">
    <property type="entry name" value="Ribosomal_uL10-like_insert"/>
</dbReference>
<dbReference type="InterPro" id="IPR033867">
    <property type="entry name" value="Mrt4"/>
</dbReference>
<comment type="subcellular location">
    <subcellularLocation>
        <location evidence="6">Cytoplasm</location>
    </subcellularLocation>
    <subcellularLocation>
        <location evidence="6">Nucleus</location>
        <location evidence="6">Nucleolus</location>
    </subcellularLocation>
</comment>
<evidence type="ECO:0000256" key="5">
    <source>
        <dbReference type="ARBA" id="ARBA00023242"/>
    </source>
</evidence>
<dbReference type="GO" id="GO:0006364">
    <property type="term" value="P:rRNA processing"/>
    <property type="evidence" value="ECO:0007669"/>
    <property type="project" value="TreeGrafter"/>
</dbReference>
<evidence type="ECO:0000256" key="4">
    <source>
        <dbReference type="ARBA" id="ARBA00022490"/>
    </source>
</evidence>
<evidence type="ECO:0000256" key="3">
    <source>
        <dbReference type="ARBA" id="ARBA00011117"/>
    </source>
</evidence>
<dbReference type="Proteomes" id="UP000322873">
    <property type="component" value="Unassembled WGS sequence"/>
</dbReference>
<dbReference type="AlphaFoldDB" id="A0A5M9JDB7"/>
<keyword evidence="4 6" id="KW-0963">Cytoplasm</keyword>
<reference evidence="8 9" key="1">
    <citation type="submission" date="2019-06" db="EMBL/GenBank/DDBJ databases">
        <title>Genome Sequence of the Brown Rot Fungal Pathogen Monilinia fructicola.</title>
        <authorList>
            <person name="De Miccolis Angelini R.M."/>
            <person name="Landi L."/>
            <person name="Abate D."/>
            <person name="Pollastro S."/>
            <person name="Romanazzi G."/>
            <person name="Faretra F."/>
        </authorList>
    </citation>
    <scope>NUCLEOTIDE SEQUENCE [LARGE SCALE GENOMIC DNA]</scope>
    <source>
        <strain evidence="8 9">Mfrc123</strain>
    </source>
</reference>
<evidence type="ECO:0000256" key="2">
    <source>
        <dbReference type="ARBA" id="ARBA00008889"/>
    </source>
</evidence>
<comment type="caution">
    <text evidence="8">The sequence shown here is derived from an EMBL/GenBank/DDBJ whole genome shotgun (WGS) entry which is preliminary data.</text>
</comment>
<dbReference type="GO" id="GO:0005737">
    <property type="term" value="C:cytoplasm"/>
    <property type="evidence" value="ECO:0007669"/>
    <property type="project" value="UniProtKB-SubCell"/>
</dbReference>
<keyword evidence="6" id="KW-0690">Ribosome biogenesis</keyword>
<comment type="subunit">
    <text evidence="3 6">Associates with the pre-60S ribosomal particle.</text>
</comment>
<dbReference type="Pfam" id="PF17777">
    <property type="entry name" value="RL10P_insert"/>
    <property type="match status" value="1"/>
</dbReference>
<keyword evidence="9" id="KW-1185">Reference proteome</keyword>
<dbReference type="InterPro" id="IPR043164">
    <property type="entry name" value="Ribosomal_uL10-like_insert_sf"/>
</dbReference>
<dbReference type="GO" id="GO:0000027">
    <property type="term" value="P:ribosomal large subunit assembly"/>
    <property type="evidence" value="ECO:0007669"/>
    <property type="project" value="InterPro"/>
</dbReference>
<dbReference type="VEuPathDB" id="FungiDB:MFRU_010g02470"/>
<evidence type="ECO:0000313" key="8">
    <source>
        <dbReference type="EMBL" id="KAA8567618.1"/>
    </source>
</evidence>
<protein>
    <recommendedName>
        <fullName evidence="6">Ribosome assembly factor mrt4</fullName>
    </recommendedName>
</protein>
<proteinExistence type="inferred from homology"/>
<organism evidence="8 9">
    <name type="scientific">Monilinia fructicola</name>
    <name type="common">Brown rot fungus</name>
    <name type="synonym">Ciboria fructicola</name>
    <dbReference type="NCBI Taxonomy" id="38448"/>
    <lineage>
        <taxon>Eukaryota</taxon>
        <taxon>Fungi</taxon>
        <taxon>Dikarya</taxon>
        <taxon>Ascomycota</taxon>
        <taxon>Pezizomycotina</taxon>
        <taxon>Leotiomycetes</taxon>
        <taxon>Helotiales</taxon>
        <taxon>Sclerotiniaceae</taxon>
        <taxon>Monilinia</taxon>
    </lineage>
</organism>
<evidence type="ECO:0000313" key="9">
    <source>
        <dbReference type="Proteomes" id="UP000322873"/>
    </source>
</evidence>
<comment type="similarity">
    <text evidence="2 6">Belongs to the universal ribosomal protein uL10 family.</text>
</comment>